<dbReference type="PROSITE" id="PS50076">
    <property type="entry name" value="DNAJ_2"/>
    <property type="match status" value="1"/>
</dbReference>
<dbReference type="RefSeq" id="WP_088861573.1">
    <property type="nucleotide sequence ID" value="NZ_CP022115.1"/>
</dbReference>
<dbReference type="InterPro" id="IPR004640">
    <property type="entry name" value="HscB"/>
</dbReference>
<dbReference type="CDD" id="cd06257">
    <property type="entry name" value="DnaJ"/>
    <property type="match status" value="1"/>
</dbReference>
<gene>
    <name evidence="4 6" type="primary">hscB</name>
    <name evidence="6" type="ORF">LHGZ1_3038</name>
</gene>
<proteinExistence type="inferred from homology"/>
<dbReference type="HAMAP" id="MF_00682">
    <property type="entry name" value="HscB"/>
    <property type="match status" value="1"/>
</dbReference>
<comment type="similarity">
    <text evidence="1 4">Belongs to the HscB family.</text>
</comment>
<dbReference type="Gene3D" id="1.10.287.110">
    <property type="entry name" value="DnaJ domain"/>
    <property type="match status" value="1"/>
</dbReference>
<dbReference type="GO" id="GO:0051259">
    <property type="term" value="P:protein complex oligomerization"/>
    <property type="evidence" value="ECO:0007669"/>
    <property type="project" value="InterPro"/>
</dbReference>
<organism evidence="6 7">
    <name type="scientific">Laribacter hongkongensis</name>
    <dbReference type="NCBI Taxonomy" id="168471"/>
    <lineage>
        <taxon>Bacteria</taxon>
        <taxon>Pseudomonadati</taxon>
        <taxon>Pseudomonadota</taxon>
        <taxon>Betaproteobacteria</taxon>
        <taxon>Neisseriales</taxon>
        <taxon>Aquaspirillaceae</taxon>
        <taxon>Laribacter</taxon>
    </lineage>
</organism>
<evidence type="ECO:0000256" key="3">
    <source>
        <dbReference type="ARBA" id="ARBA00025596"/>
    </source>
</evidence>
<accession>A0A248LMZ3</accession>
<reference evidence="7" key="1">
    <citation type="submission" date="2017-06" db="EMBL/GenBank/DDBJ databases">
        <title>Whole genome sequence of Laribacter hongkongensis LHGZ1.</title>
        <authorList>
            <person name="Chen D."/>
            <person name="Wu H."/>
            <person name="Chen J."/>
        </authorList>
    </citation>
    <scope>NUCLEOTIDE SEQUENCE [LARGE SCALE GENOMIC DNA]</scope>
    <source>
        <strain evidence="7">LHGZ1</strain>
    </source>
</reference>
<dbReference type="SUPFAM" id="SSF47144">
    <property type="entry name" value="HSC20 (HSCB), C-terminal oligomerisation domain"/>
    <property type="match status" value="1"/>
</dbReference>
<dbReference type="EMBL" id="CP022115">
    <property type="protein sequence ID" value="ASJ25869.1"/>
    <property type="molecule type" value="Genomic_DNA"/>
</dbReference>
<keyword evidence="2 4" id="KW-0143">Chaperone</keyword>
<dbReference type="OrthoDB" id="287587at2"/>
<dbReference type="GO" id="GO:0044571">
    <property type="term" value="P:[2Fe-2S] cluster assembly"/>
    <property type="evidence" value="ECO:0007669"/>
    <property type="project" value="InterPro"/>
</dbReference>
<dbReference type="GO" id="GO:0051087">
    <property type="term" value="F:protein-folding chaperone binding"/>
    <property type="evidence" value="ECO:0007669"/>
    <property type="project" value="InterPro"/>
</dbReference>
<dbReference type="AlphaFoldDB" id="A0A248LMZ3"/>
<evidence type="ECO:0000259" key="5">
    <source>
        <dbReference type="PROSITE" id="PS50076"/>
    </source>
</evidence>
<evidence type="ECO:0000313" key="7">
    <source>
        <dbReference type="Proteomes" id="UP000197424"/>
    </source>
</evidence>
<dbReference type="Gene3D" id="1.20.1280.20">
    <property type="entry name" value="HscB, C-terminal domain"/>
    <property type="match status" value="1"/>
</dbReference>
<dbReference type="InterPro" id="IPR001623">
    <property type="entry name" value="DnaJ_domain"/>
</dbReference>
<dbReference type="InterPro" id="IPR036386">
    <property type="entry name" value="HscB_C_sf"/>
</dbReference>
<dbReference type="SUPFAM" id="SSF46565">
    <property type="entry name" value="Chaperone J-domain"/>
    <property type="match status" value="1"/>
</dbReference>
<name>A0A248LMZ3_9NEIS</name>
<sequence length="171" mass="19201">MSYFELFDLPVRFAVDGEALETAYRKVQAEVHPDRFASAPEAERRRALELATEANEAFQTLRSPVARARYLLQLRGIDTQEETNTAMPVDFLMAQMEWREAVADARAASDVEGLEQLAAAVHADRDELVAALVRSLDVTQEYDVAALGVRKLRFLDKLDQEIGDAIESLLF</sequence>
<dbReference type="Proteomes" id="UP000197424">
    <property type="component" value="Chromosome"/>
</dbReference>
<comment type="function">
    <text evidence="3 4">Co-chaperone involved in the maturation of iron-sulfur cluster-containing proteins. Seems to help targeting proteins to be folded toward HscA.</text>
</comment>
<dbReference type="GO" id="GO:0001671">
    <property type="term" value="F:ATPase activator activity"/>
    <property type="evidence" value="ECO:0007669"/>
    <property type="project" value="InterPro"/>
</dbReference>
<evidence type="ECO:0000256" key="1">
    <source>
        <dbReference type="ARBA" id="ARBA00010476"/>
    </source>
</evidence>
<dbReference type="NCBIfam" id="NF002935">
    <property type="entry name" value="PRK03578.1"/>
    <property type="match status" value="1"/>
</dbReference>
<dbReference type="PANTHER" id="PTHR14021">
    <property type="entry name" value="IRON-SULFUR CLUSTER CO-CHAPERONE PROTEIN HSCB"/>
    <property type="match status" value="1"/>
</dbReference>
<dbReference type="NCBIfam" id="TIGR00714">
    <property type="entry name" value="hscB"/>
    <property type="match status" value="1"/>
</dbReference>
<evidence type="ECO:0000256" key="4">
    <source>
        <dbReference type="HAMAP-Rule" id="MF_00682"/>
    </source>
</evidence>
<dbReference type="InterPro" id="IPR036869">
    <property type="entry name" value="J_dom_sf"/>
</dbReference>
<comment type="subunit">
    <text evidence="4">Interacts with HscA and stimulates its ATPase activity.</text>
</comment>
<dbReference type="GO" id="GO:1990230">
    <property type="term" value="C:iron-sulfur cluster transfer complex"/>
    <property type="evidence" value="ECO:0007669"/>
    <property type="project" value="TreeGrafter"/>
</dbReference>
<dbReference type="GO" id="GO:0006457">
    <property type="term" value="P:protein folding"/>
    <property type="evidence" value="ECO:0007669"/>
    <property type="project" value="UniProtKB-UniRule"/>
</dbReference>
<dbReference type="InterPro" id="IPR009073">
    <property type="entry name" value="HscB_oligo_C"/>
</dbReference>
<dbReference type="PANTHER" id="PTHR14021:SF15">
    <property type="entry name" value="IRON-SULFUR CLUSTER CO-CHAPERONE PROTEIN HSCB"/>
    <property type="match status" value="1"/>
</dbReference>
<evidence type="ECO:0000256" key="2">
    <source>
        <dbReference type="ARBA" id="ARBA00023186"/>
    </source>
</evidence>
<dbReference type="Pfam" id="PF07743">
    <property type="entry name" value="HSCB_C"/>
    <property type="match status" value="1"/>
</dbReference>
<protein>
    <recommendedName>
        <fullName evidence="4">Co-chaperone protein HscB homolog</fullName>
    </recommendedName>
</protein>
<dbReference type="SMART" id="SM00271">
    <property type="entry name" value="DnaJ"/>
    <property type="match status" value="1"/>
</dbReference>
<feature type="domain" description="J" evidence="5">
    <location>
        <begin position="2"/>
        <end position="74"/>
    </location>
</feature>
<evidence type="ECO:0000313" key="6">
    <source>
        <dbReference type="EMBL" id="ASJ25869.1"/>
    </source>
</evidence>